<protein>
    <submittedName>
        <fullName evidence="1">Uncharacterized protein</fullName>
    </submittedName>
</protein>
<keyword evidence="2" id="KW-1185">Reference proteome</keyword>
<dbReference type="RefSeq" id="WP_061948028.1">
    <property type="nucleotide sequence ID" value="NZ_LTAO01000009.1"/>
</dbReference>
<reference evidence="1" key="1">
    <citation type="submission" date="2016-02" db="EMBL/GenBank/DDBJ databases">
        <title>Genome sequence of Bacillus trypoxylicola KCTC 13244(T).</title>
        <authorList>
            <person name="Jeong H."/>
            <person name="Park S.-H."/>
            <person name="Choi S.-K."/>
        </authorList>
    </citation>
    <scope>NUCLEOTIDE SEQUENCE [LARGE SCALE GENOMIC DNA]</scope>
    <source>
        <strain evidence="1">KCTC 13244</strain>
    </source>
</reference>
<dbReference type="AlphaFoldDB" id="A0A162EKV3"/>
<sequence>MKIDQHSVSTSLLKLLNKQTDLNGHQIDLVDGFVFMLKKIKNHQKIRLKTKGQIHPRFWKSHNRAFGYLIKESEQEKEFQQLYQFYFQVALLEEFLNIEDFFVKITEKGLHYLQLTKEEQLELLFQKIWGPLSAEKI</sequence>
<evidence type="ECO:0000313" key="2">
    <source>
        <dbReference type="Proteomes" id="UP000075806"/>
    </source>
</evidence>
<accession>A0A162EKV3</accession>
<organism evidence="1 2">
    <name type="scientific">Alkalihalobacillus trypoxylicola</name>
    <dbReference type="NCBI Taxonomy" id="519424"/>
    <lineage>
        <taxon>Bacteria</taxon>
        <taxon>Bacillati</taxon>
        <taxon>Bacillota</taxon>
        <taxon>Bacilli</taxon>
        <taxon>Bacillales</taxon>
        <taxon>Bacillaceae</taxon>
        <taxon>Alkalihalobacillus</taxon>
    </lineage>
</organism>
<dbReference type="STRING" id="519424.AZF04_17530"/>
<dbReference type="OrthoDB" id="2867593at2"/>
<evidence type="ECO:0000313" key="1">
    <source>
        <dbReference type="EMBL" id="KYG33147.1"/>
    </source>
</evidence>
<comment type="caution">
    <text evidence="1">The sequence shown here is derived from an EMBL/GenBank/DDBJ whole genome shotgun (WGS) entry which is preliminary data.</text>
</comment>
<proteinExistence type="predicted"/>
<gene>
    <name evidence="1" type="ORF">AZF04_17530</name>
</gene>
<dbReference type="EMBL" id="LTAO01000009">
    <property type="protein sequence ID" value="KYG33147.1"/>
    <property type="molecule type" value="Genomic_DNA"/>
</dbReference>
<dbReference type="Proteomes" id="UP000075806">
    <property type="component" value="Unassembled WGS sequence"/>
</dbReference>
<name>A0A162EKV3_9BACI</name>